<evidence type="ECO:0000256" key="3">
    <source>
        <dbReference type="ARBA" id="ARBA00022553"/>
    </source>
</evidence>
<dbReference type="GO" id="GO:0007605">
    <property type="term" value="P:sensory perception of sound"/>
    <property type="evidence" value="ECO:0007669"/>
    <property type="project" value="Ensembl"/>
</dbReference>
<feature type="region of interest" description="Disordered" evidence="5">
    <location>
        <begin position="817"/>
        <end position="836"/>
    </location>
</feature>
<dbReference type="GO" id="GO:0005902">
    <property type="term" value="C:microvillus"/>
    <property type="evidence" value="ECO:0007669"/>
    <property type="project" value="Ensembl"/>
</dbReference>
<dbReference type="Pfam" id="PF13916">
    <property type="entry name" value="Phostensin_N"/>
    <property type="match status" value="1"/>
</dbReference>
<comment type="subcellular location">
    <subcellularLocation>
        <location evidence="1">Cytoplasm</location>
    </subcellularLocation>
</comment>
<evidence type="ECO:0000256" key="2">
    <source>
        <dbReference type="ARBA" id="ARBA00022490"/>
    </source>
</evidence>
<dbReference type="GeneTree" id="ENSGT00530000064035"/>
<evidence type="ECO:0000256" key="4">
    <source>
        <dbReference type="ARBA" id="ARBA00023203"/>
    </source>
</evidence>
<keyword evidence="2" id="KW-0963">Cytoplasm</keyword>
<dbReference type="AlphaFoldDB" id="A0A8B9X4Q7"/>
<feature type="compositionally biased region" description="Polar residues" evidence="5">
    <location>
        <begin position="353"/>
        <end position="365"/>
    </location>
</feature>
<dbReference type="InterPro" id="IPR025903">
    <property type="entry name" value="Phostensin/Taperin_N_dom"/>
</dbReference>
<feature type="region of interest" description="Disordered" evidence="5">
    <location>
        <begin position="705"/>
        <end position="754"/>
    </location>
</feature>
<keyword evidence="4" id="KW-0009">Actin-binding</keyword>
<feature type="region of interest" description="Disordered" evidence="5">
    <location>
        <begin position="396"/>
        <end position="612"/>
    </location>
</feature>
<dbReference type="GO" id="GO:0008157">
    <property type="term" value="F:protein phosphatase 1 binding"/>
    <property type="evidence" value="ECO:0007669"/>
    <property type="project" value="Ensembl"/>
</dbReference>
<keyword evidence="3" id="KW-0597">Phosphoprotein</keyword>
<reference evidence="8" key="2">
    <citation type="submission" date="2025-08" db="UniProtKB">
        <authorList>
            <consortium name="Ensembl"/>
        </authorList>
    </citation>
    <scope>IDENTIFICATION</scope>
</reference>
<evidence type="ECO:0000313" key="8">
    <source>
        <dbReference type="Ensembl" id="ENSBGRP00000016517.1"/>
    </source>
</evidence>
<reference evidence="8" key="1">
    <citation type="submission" date="2019-05" db="EMBL/GenBank/DDBJ databases">
        <authorList>
            <person name="Zhang S."/>
            <person name="Liu J."/>
        </authorList>
    </citation>
    <scope>NUCLEOTIDE SEQUENCE [LARGE SCALE GENOMIC DNA]</scope>
</reference>
<dbReference type="GO" id="GO:0060088">
    <property type="term" value="P:auditory receptor cell stereocilium organization"/>
    <property type="evidence" value="ECO:0007669"/>
    <property type="project" value="Ensembl"/>
</dbReference>
<dbReference type="PANTHER" id="PTHR21685:SF1">
    <property type="entry name" value="TAPERIN"/>
    <property type="match status" value="1"/>
</dbReference>
<dbReference type="PANTHER" id="PTHR21685">
    <property type="entry name" value="TON-B BOX DOMAIN"/>
    <property type="match status" value="1"/>
</dbReference>
<dbReference type="GO" id="GO:0003779">
    <property type="term" value="F:actin binding"/>
    <property type="evidence" value="ECO:0007669"/>
    <property type="project" value="UniProtKB-KW"/>
</dbReference>
<gene>
    <name evidence="8" type="primary">TPRN</name>
</gene>
<feature type="region of interest" description="Disordered" evidence="5">
    <location>
        <begin position="918"/>
        <end position="944"/>
    </location>
</feature>
<evidence type="ECO:0000256" key="1">
    <source>
        <dbReference type="ARBA" id="ARBA00004496"/>
    </source>
</evidence>
<dbReference type="Proteomes" id="UP000694520">
    <property type="component" value="Chromosome 9"/>
</dbReference>
<protein>
    <submittedName>
        <fullName evidence="8">Taperin</fullName>
    </submittedName>
</protein>
<accession>A0A8B9X4Q7</accession>
<feature type="compositionally biased region" description="Acidic residues" evidence="5">
    <location>
        <begin position="521"/>
        <end position="530"/>
    </location>
</feature>
<dbReference type="GO" id="GO:0005737">
    <property type="term" value="C:cytoplasm"/>
    <property type="evidence" value="ECO:0007669"/>
    <property type="project" value="UniProtKB-SubCell"/>
</dbReference>
<dbReference type="GO" id="GO:0120045">
    <property type="term" value="P:stereocilium maintenance"/>
    <property type="evidence" value="ECO:0007669"/>
    <property type="project" value="Ensembl"/>
</dbReference>
<dbReference type="Ensembl" id="ENSBGRT00000019097.1">
    <property type="protein sequence ID" value="ENSBGRP00000016517.1"/>
    <property type="gene ID" value="ENSBGRG00000010421.1"/>
</dbReference>
<name>A0A8B9X4Q7_BOSMU</name>
<dbReference type="InterPro" id="IPR026671">
    <property type="entry name" value="PPP1R18/Tprn"/>
</dbReference>
<dbReference type="GO" id="GO:0005654">
    <property type="term" value="C:nucleoplasm"/>
    <property type="evidence" value="ECO:0007669"/>
    <property type="project" value="Ensembl"/>
</dbReference>
<evidence type="ECO:0000259" key="7">
    <source>
        <dbReference type="Pfam" id="PF13916"/>
    </source>
</evidence>
<reference evidence="8" key="3">
    <citation type="submission" date="2025-09" db="UniProtKB">
        <authorList>
            <consortium name="Ensembl"/>
        </authorList>
    </citation>
    <scope>IDENTIFICATION</scope>
</reference>
<evidence type="ECO:0000259" key="6">
    <source>
        <dbReference type="Pfam" id="PF13914"/>
    </source>
</evidence>
<dbReference type="Pfam" id="PF13914">
    <property type="entry name" value="Phostensin"/>
    <property type="match status" value="1"/>
</dbReference>
<dbReference type="GO" id="GO:0004865">
    <property type="term" value="F:protein serine/threonine phosphatase inhibitor activity"/>
    <property type="evidence" value="ECO:0007669"/>
    <property type="project" value="Ensembl"/>
</dbReference>
<keyword evidence="9" id="KW-1185">Reference proteome</keyword>
<feature type="domain" description="Phostensin/Taperin PP1-binding" evidence="6">
    <location>
        <begin position="530"/>
        <end position="663"/>
    </location>
</feature>
<feature type="compositionally biased region" description="Low complexity" evidence="5">
    <location>
        <begin position="325"/>
        <end position="352"/>
    </location>
</feature>
<proteinExistence type="predicted"/>
<dbReference type="GO" id="GO:0120044">
    <property type="term" value="C:stereocilium base"/>
    <property type="evidence" value="ECO:0007669"/>
    <property type="project" value="Ensembl"/>
</dbReference>
<feature type="compositionally biased region" description="Acidic residues" evidence="5">
    <location>
        <begin position="666"/>
        <end position="681"/>
    </location>
</feature>
<organism evidence="8 9">
    <name type="scientific">Bos mutus grunniens</name>
    <name type="common">Wild yak</name>
    <name type="synonym">Bos grunniens</name>
    <dbReference type="NCBI Taxonomy" id="30521"/>
    <lineage>
        <taxon>Eukaryota</taxon>
        <taxon>Metazoa</taxon>
        <taxon>Chordata</taxon>
        <taxon>Craniata</taxon>
        <taxon>Vertebrata</taxon>
        <taxon>Euteleostomi</taxon>
        <taxon>Mammalia</taxon>
        <taxon>Eutheria</taxon>
        <taxon>Laurasiatheria</taxon>
        <taxon>Artiodactyla</taxon>
        <taxon>Ruminantia</taxon>
        <taxon>Pecora</taxon>
        <taxon>Bovidae</taxon>
        <taxon>Bovinae</taxon>
        <taxon>Bos</taxon>
    </lineage>
</organism>
<feature type="region of interest" description="Disordered" evidence="5">
    <location>
        <begin position="189"/>
        <end position="383"/>
    </location>
</feature>
<evidence type="ECO:0000313" key="9">
    <source>
        <dbReference type="Proteomes" id="UP000694520"/>
    </source>
</evidence>
<dbReference type="InterPro" id="IPR025907">
    <property type="entry name" value="Phostensin/Taperin_PP1-bd_dom"/>
</dbReference>
<feature type="domain" description="Phostensin/Taperin N-terminal" evidence="7">
    <location>
        <begin position="42"/>
        <end position="141"/>
    </location>
</feature>
<feature type="compositionally biased region" description="Polar residues" evidence="5">
    <location>
        <begin position="817"/>
        <end position="830"/>
    </location>
</feature>
<evidence type="ECO:0000256" key="5">
    <source>
        <dbReference type="SAM" id="MobiDB-lite"/>
    </source>
</evidence>
<feature type="region of interest" description="Disordered" evidence="5">
    <location>
        <begin position="634"/>
        <end position="690"/>
    </location>
</feature>
<feature type="compositionally biased region" description="Basic and acidic residues" evidence="5">
    <location>
        <begin position="367"/>
        <end position="377"/>
    </location>
</feature>
<sequence>MGGGPGVGPLREGRRRAVAAVPGERWLRRPLRSMAGLGRPGPAPRAAMPAWKREILERKRAKLAALGGGAAPVAGAGATETAGPATEPLVLAESLGPLRENPFMRLESERRHGPRRGGGAGVAGPGARPAEQLLELYCCVPGLRTIRADNILIIESAPGFPPAPAPNPGLGPGGTARIRAAEVLVYEAPPPPGRVSRLLQKFDPPAAPRRRGSPERVRPTPPPSSGPAVPRVGERAACFQSDPERCGSGLGPRPRRSDFLHKTSNNSFTVHPRGLRHSAGTCPLPNGPGAPESRAGAAKGFEDSAPGPGEWKPKVESGEAPAHQSPSPGTPSATPAAAPALPTLSPSSATPSQRQWVSAATSANDSFEIRPAPKPDMGRIPAGDLQARALASLRVNSRNSFVVIPKRKTSGAPPGEGRRSVAPPEEEGWASQHPEPEAQLVPGVNGVFAGERSPSRIEEGGSPAPTTALVDPAVRWRRPPSPPPSPPAAAEAEPAQGFQTPGLAKNGREPGRPGLPITFIDEVDSEDEVPQEAKLPCSGVGAPPQYHPHPTRPGHLSELQRRGGNTFTVVPKRKPGAVQANGEARPREAEEEEPGRVSEPSAAAGTSLKKRYPTVHEIEVIGGYLALQKSCLTKAGSSRKKMKISFNDKSLQTTFEYPPESSLQEAEAEEEEEGDAEEDAEAYSPDGAAEKPLALFLPRATFVSSVGPESPRLPDGSSGECPSGRAGRTGWGSPGRGTAATRAPVRPAGLSSYTPKHSVAFSKWPEQVLERTPSAEEAPSKEVMVSRARWWMGTQGRWARWGLQRLDMPLTVSTPLSQLTPPVRTTSRTSGEPALYLTSHTPTSTAKAEPLVPGVARLQLARLCPLTSPPPAWGLTSGLVLRARAGAPGSSDEGQPHQGQWSAGLLLWSDVPTAPWGALHPAPSSWRTPKARSGAFADAPPAPR</sequence>